<feature type="domain" description="NnrU" evidence="13">
    <location>
        <begin position="92"/>
        <end position="226"/>
    </location>
</feature>
<dbReference type="PANTHER" id="PTHR31040">
    <property type="entry name" value="NURIM"/>
    <property type="match status" value="1"/>
</dbReference>
<keyword evidence="6" id="KW-0808">Transferase</keyword>
<evidence type="ECO:0000313" key="14">
    <source>
        <dbReference type="EMBL" id="GFG80223.1"/>
    </source>
</evidence>
<feature type="transmembrane region" description="Helical" evidence="12">
    <location>
        <begin position="82"/>
        <end position="102"/>
    </location>
</feature>
<accession>A0ABQ1C878</accession>
<comment type="catalytic activity">
    <reaction evidence="11">
        <text>methanethiol + S-adenosyl-L-methionine = dimethyl sulfide + S-adenosyl-L-homocysteine + H(+)</text>
        <dbReference type="Rhea" id="RHEA:50428"/>
        <dbReference type="ChEBI" id="CHEBI:15378"/>
        <dbReference type="ChEBI" id="CHEBI:16007"/>
        <dbReference type="ChEBI" id="CHEBI:17437"/>
        <dbReference type="ChEBI" id="CHEBI:57856"/>
        <dbReference type="ChEBI" id="CHEBI:59789"/>
        <dbReference type="EC" id="2.1.1.334"/>
    </reaction>
</comment>
<dbReference type="Gene3D" id="1.20.120.1630">
    <property type="match status" value="1"/>
</dbReference>
<dbReference type="EMBL" id="BLKX01000001">
    <property type="protein sequence ID" value="GFG80223.1"/>
    <property type="molecule type" value="Genomic_DNA"/>
</dbReference>
<dbReference type="InterPro" id="IPR054700">
    <property type="entry name" value="MddA"/>
</dbReference>
<evidence type="ECO:0000256" key="3">
    <source>
        <dbReference type="ARBA" id="ARBA00010631"/>
    </source>
</evidence>
<evidence type="ECO:0000256" key="10">
    <source>
        <dbReference type="ARBA" id="ARBA00023136"/>
    </source>
</evidence>
<keyword evidence="8 12" id="KW-0812">Transmembrane</keyword>
<dbReference type="Pfam" id="PF07298">
    <property type="entry name" value="NnrU"/>
    <property type="match status" value="1"/>
</dbReference>
<dbReference type="PANTHER" id="PTHR31040:SF1">
    <property type="entry name" value="NURIM"/>
    <property type="match status" value="1"/>
</dbReference>
<protein>
    <recommendedName>
        <fullName evidence="4">methanethiol S-methyltransferase</fullName>
        <ecNumber evidence="4">2.1.1.334</ecNumber>
    </recommendedName>
</protein>
<proteinExistence type="inferred from homology"/>
<feature type="transmembrane region" description="Helical" evidence="12">
    <location>
        <begin position="123"/>
        <end position="140"/>
    </location>
</feature>
<evidence type="ECO:0000256" key="4">
    <source>
        <dbReference type="ARBA" id="ARBA00012149"/>
    </source>
</evidence>
<organism evidence="14 15">
    <name type="scientific">Mycobacterium paragordonae</name>
    <dbReference type="NCBI Taxonomy" id="1389713"/>
    <lineage>
        <taxon>Bacteria</taxon>
        <taxon>Bacillati</taxon>
        <taxon>Actinomycetota</taxon>
        <taxon>Actinomycetes</taxon>
        <taxon>Mycobacteriales</taxon>
        <taxon>Mycobacteriaceae</taxon>
        <taxon>Mycobacterium</taxon>
    </lineage>
</organism>
<keyword evidence="10 12" id="KW-0472">Membrane</keyword>
<evidence type="ECO:0000256" key="1">
    <source>
        <dbReference type="ARBA" id="ARBA00002096"/>
    </source>
</evidence>
<comment type="function">
    <text evidence="1">Catalyzes the methylation of methanethiol (MeSH) to yield dimethylsulphide (DMS).</text>
</comment>
<dbReference type="InterPro" id="IPR009915">
    <property type="entry name" value="NnrU_dom"/>
</dbReference>
<evidence type="ECO:0000259" key="13">
    <source>
        <dbReference type="Pfam" id="PF07298"/>
    </source>
</evidence>
<keyword evidence="15" id="KW-1185">Reference proteome</keyword>
<evidence type="ECO:0000256" key="8">
    <source>
        <dbReference type="ARBA" id="ARBA00022692"/>
    </source>
</evidence>
<evidence type="ECO:0000256" key="5">
    <source>
        <dbReference type="ARBA" id="ARBA00022603"/>
    </source>
</evidence>
<reference evidence="14 15" key="1">
    <citation type="journal article" date="2019" name="Emerg. Microbes Infect.">
        <title>Comprehensive subspecies identification of 175 nontuberculous mycobacteria species based on 7547 genomic profiles.</title>
        <authorList>
            <person name="Matsumoto Y."/>
            <person name="Kinjo T."/>
            <person name="Motooka D."/>
            <person name="Nabeya D."/>
            <person name="Jung N."/>
            <person name="Uechi K."/>
            <person name="Horii T."/>
            <person name="Iida T."/>
            <person name="Fujita J."/>
            <person name="Nakamura S."/>
        </authorList>
    </citation>
    <scope>NUCLEOTIDE SEQUENCE [LARGE SCALE GENOMIC DNA]</scope>
    <source>
        <strain evidence="14 15">JCM 18565</strain>
    </source>
</reference>
<evidence type="ECO:0000256" key="7">
    <source>
        <dbReference type="ARBA" id="ARBA00022691"/>
    </source>
</evidence>
<comment type="subcellular location">
    <subcellularLocation>
        <location evidence="2">Membrane</location>
        <topology evidence="2">Multi-pass membrane protein</topology>
    </subcellularLocation>
</comment>
<gene>
    <name evidence="14" type="ORF">MPRG_34990</name>
</gene>
<keyword evidence="7" id="KW-0949">S-adenosyl-L-methionine</keyword>
<evidence type="ECO:0000256" key="11">
    <source>
        <dbReference type="ARBA" id="ARBA00048134"/>
    </source>
</evidence>
<evidence type="ECO:0000256" key="2">
    <source>
        <dbReference type="ARBA" id="ARBA00004141"/>
    </source>
</evidence>
<dbReference type="NCBIfam" id="NF045656">
    <property type="entry name" value="MeththiolMtaseMddA"/>
    <property type="match status" value="1"/>
</dbReference>
<name>A0ABQ1C878_9MYCO</name>
<comment type="caution">
    <text evidence="14">The sequence shown here is derived from an EMBL/GenBank/DDBJ whole genome shotgun (WGS) entry which is preliminary data.</text>
</comment>
<evidence type="ECO:0000256" key="9">
    <source>
        <dbReference type="ARBA" id="ARBA00022989"/>
    </source>
</evidence>
<dbReference type="InterPro" id="IPR033580">
    <property type="entry name" value="Nurim-like"/>
</dbReference>
<keyword evidence="5" id="KW-0489">Methyltransferase</keyword>
<keyword evidence="9 12" id="KW-1133">Transmembrane helix</keyword>
<sequence length="279" mass="31549">MTGTMNNTPKYCVNVDDRGTGCPVLHHSGTPAQTNGRFLSVVALLYGGLSYLVFFGVFLYLVGFVTDVAVPRTVDRALHAPVAQAVLIDLGLLLLFALQHSVMARPAFKRWWTRFVPEPIERSTYVLLSSAVFVLMYWQWRSIDVTVWQVDSAPARIAVYSAAGLGWLIALASTFMIDHFELFGLRQVLHNLLSKPIVEKGFRVVLLYRLVRHPLMLGFLIAFWAAPTMTAGHLLFAAANTVYIVIAVRFEERDLVQELGEQYHRYQGRVPMLLPRVWR</sequence>
<comment type="similarity">
    <text evidence="3">Belongs to the nurim family.</text>
</comment>
<feature type="transmembrane region" description="Helical" evidence="12">
    <location>
        <begin position="38"/>
        <end position="62"/>
    </location>
</feature>
<evidence type="ECO:0000313" key="15">
    <source>
        <dbReference type="Proteomes" id="UP000465240"/>
    </source>
</evidence>
<feature type="transmembrane region" description="Helical" evidence="12">
    <location>
        <begin position="160"/>
        <end position="185"/>
    </location>
</feature>
<evidence type="ECO:0000256" key="12">
    <source>
        <dbReference type="SAM" id="Phobius"/>
    </source>
</evidence>
<dbReference type="Proteomes" id="UP000465240">
    <property type="component" value="Unassembled WGS sequence"/>
</dbReference>
<evidence type="ECO:0000256" key="6">
    <source>
        <dbReference type="ARBA" id="ARBA00022679"/>
    </source>
</evidence>
<dbReference type="EC" id="2.1.1.334" evidence="4"/>